<organism evidence="1 2">
    <name type="scientific">Cichorium intybus</name>
    <name type="common">Chicory</name>
    <dbReference type="NCBI Taxonomy" id="13427"/>
    <lineage>
        <taxon>Eukaryota</taxon>
        <taxon>Viridiplantae</taxon>
        <taxon>Streptophyta</taxon>
        <taxon>Embryophyta</taxon>
        <taxon>Tracheophyta</taxon>
        <taxon>Spermatophyta</taxon>
        <taxon>Magnoliopsida</taxon>
        <taxon>eudicotyledons</taxon>
        <taxon>Gunneridae</taxon>
        <taxon>Pentapetalae</taxon>
        <taxon>asterids</taxon>
        <taxon>campanulids</taxon>
        <taxon>Asterales</taxon>
        <taxon>Asteraceae</taxon>
        <taxon>Cichorioideae</taxon>
        <taxon>Cichorieae</taxon>
        <taxon>Cichoriinae</taxon>
        <taxon>Cichorium</taxon>
    </lineage>
</organism>
<evidence type="ECO:0000313" key="1">
    <source>
        <dbReference type="EMBL" id="KAI3767841.1"/>
    </source>
</evidence>
<dbReference type="EMBL" id="CM042011">
    <property type="protein sequence ID" value="KAI3767841.1"/>
    <property type="molecule type" value="Genomic_DNA"/>
</dbReference>
<evidence type="ECO:0000313" key="2">
    <source>
        <dbReference type="Proteomes" id="UP001055811"/>
    </source>
</evidence>
<proteinExistence type="predicted"/>
<protein>
    <submittedName>
        <fullName evidence="1">Uncharacterized protein</fullName>
    </submittedName>
</protein>
<comment type="caution">
    <text evidence="1">The sequence shown here is derived from an EMBL/GenBank/DDBJ whole genome shotgun (WGS) entry which is preliminary data.</text>
</comment>
<gene>
    <name evidence="1" type="ORF">L2E82_18270</name>
</gene>
<accession>A0ACB9FA49</accession>
<dbReference type="Proteomes" id="UP001055811">
    <property type="component" value="Linkage Group LG03"/>
</dbReference>
<sequence>MAGSAAEVVPEKENEFNVGGDLLKSPELEGSQREPLLPETKKSSDLEVGVGHVNSPAERYSFSDLVRDRQRIGEAGEEGFAGEGCATGGKSCCQRWMLGRRRRLRRTWRTKVHASVSAVRKMDEEKDESMLRLRSLDDFRGVGYL</sequence>
<reference evidence="1 2" key="2">
    <citation type="journal article" date="2022" name="Mol. Ecol. Resour.">
        <title>The genomes of chicory, endive, great burdock and yacon provide insights into Asteraceae paleo-polyploidization history and plant inulin production.</title>
        <authorList>
            <person name="Fan W."/>
            <person name="Wang S."/>
            <person name="Wang H."/>
            <person name="Wang A."/>
            <person name="Jiang F."/>
            <person name="Liu H."/>
            <person name="Zhao H."/>
            <person name="Xu D."/>
            <person name="Zhang Y."/>
        </authorList>
    </citation>
    <scope>NUCLEOTIDE SEQUENCE [LARGE SCALE GENOMIC DNA]</scope>
    <source>
        <strain evidence="2">cv. Punajuju</strain>
        <tissue evidence="1">Leaves</tissue>
    </source>
</reference>
<reference evidence="2" key="1">
    <citation type="journal article" date="2022" name="Mol. Ecol. Resour.">
        <title>The genomes of chicory, endive, great burdock and yacon provide insights into Asteraceae palaeo-polyploidization history and plant inulin production.</title>
        <authorList>
            <person name="Fan W."/>
            <person name="Wang S."/>
            <person name="Wang H."/>
            <person name="Wang A."/>
            <person name="Jiang F."/>
            <person name="Liu H."/>
            <person name="Zhao H."/>
            <person name="Xu D."/>
            <person name="Zhang Y."/>
        </authorList>
    </citation>
    <scope>NUCLEOTIDE SEQUENCE [LARGE SCALE GENOMIC DNA]</scope>
    <source>
        <strain evidence="2">cv. Punajuju</strain>
    </source>
</reference>
<keyword evidence="2" id="KW-1185">Reference proteome</keyword>
<name>A0ACB9FA49_CICIN</name>